<gene>
    <name evidence="1" type="ORF">SPARVUS_LOCUS5582915</name>
</gene>
<evidence type="ECO:0000313" key="1">
    <source>
        <dbReference type="EMBL" id="CAI9562304.1"/>
    </source>
</evidence>
<dbReference type="EMBL" id="CATNWA010011786">
    <property type="protein sequence ID" value="CAI9562304.1"/>
    <property type="molecule type" value="Genomic_DNA"/>
</dbReference>
<accession>A0ABN9CQ51</accession>
<feature type="non-terminal residue" evidence="1">
    <location>
        <position position="1"/>
    </location>
</feature>
<name>A0ABN9CQ51_9NEOB</name>
<dbReference type="Proteomes" id="UP001162483">
    <property type="component" value="Unassembled WGS sequence"/>
</dbReference>
<keyword evidence="2" id="KW-1185">Reference proteome</keyword>
<organism evidence="1 2">
    <name type="scientific">Staurois parvus</name>
    <dbReference type="NCBI Taxonomy" id="386267"/>
    <lineage>
        <taxon>Eukaryota</taxon>
        <taxon>Metazoa</taxon>
        <taxon>Chordata</taxon>
        <taxon>Craniata</taxon>
        <taxon>Vertebrata</taxon>
        <taxon>Euteleostomi</taxon>
        <taxon>Amphibia</taxon>
        <taxon>Batrachia</taxon>
        <taxon>Anura</taxon>
        <taxon>Neobatrachia</taxon>
        <taxon>Ranoidea</taxon>
        <taxon>Ranidae</taxon>
        <taxon>Staurois</taxon>
    </lineage>
</organism>
<comment type="caution">
    <text evidence="1">The sequence shown here is derived from an EMBL/GenBank/DDBJ whole genome shotgun (WGS) entry which is preliminary data.</text>
</comment>
<sequence length="66" mass="7247">LTTCHPPAVFINSRTVALQGRVAVHKRHLPFLAGSAQHRDTVPAVFSRTQGNTDRRTGPLCEVLIM</sequence>
<proteinExistence type="predicted"/>
<reference evidence="1" key="1">
    <citation type="submission" date="2023-05" db="EMBL/GenBank/DDBJ databases">
        <authorList>
            <person name="Stuckert A."/>
        </authorList>
    </citation>
    <scope>NUCLEOTIDE SEQUENCE</scope>
</reference>
<protein>
    <submittedName>
        <fullName evidence="1">Uncharacterized protein</fullName>
    </submittedName>
</protein>
<evidence type="ECO:0000313" key="2">
    <source>
        <dbReference type="Proteomes" id="UP001162483"/>
    </source>
</evidence>